<accession>A0ABN3EUN3</accession>
<name>A0ABN3EUN3_9ACTN</name>
<protein>
    <recommendedName>
        <fullName evidence="3">Ricin B lectin domain-containing protein</fullName>
    </recommendedName>
</protein>
<evidence type="ECO:0008006" key="3">
    <source>
        <dbReference type="Google" id="ProtNLM"/>
    </source>
</evidence>
<proteinExistence type="predicted"/>
<comment type="caution">
    <text evidence="1">The sequence shown here is derived from an EMBL/GenBank/DDBJ whole genome shotgun (WGS) entry which is preliminary data.</text>
</comment>
<evidence type="ECO:0000313" key="1">
    <source>
        <dbReference type="EMBL" id="GAA2271987.1"/>
    </source>
</evidence>
<sequence>MIGAGAIAPQTAGAQDYGPNTCRQGYVWRVARASDLVCVTPQTRADTATDNSLAPGRTLPNGYCREGYVWRVGWGADDLTCVTVKARAQAQSDNQQADDRRLAVRVWTTSGNGTLKISGDHFNVNGKVRIVVTGATQRSWTVTATGNSGFAGGSFGLVTGFPGPCAPGRPNSQVRAIDLTSGRTTSSVPFVYCVNL</sequence>
<gene>
    <name evidence="1" type="ORF">GCM10010430_67370</name>
</gene>
<dbReference type="Proteomes" id="UP001500305">
    <property type="component" value="Unassembled WGS sequence"/>
</dbReference>
<keyword evidence="2" id="KW-1185">Reference proteome</keyword>
<evidence type="ECO:0000313" key="2">
    <source>
        <dbReference type="Proteomes" id="UP001500305"/>
    </source>
</evidence>
<dbReference type="EMBL" id="BAAATR010000044">
    <property type="protein sequence ID" value="GAA2271987.1"/>
    <property type="molecule type" value="Genomic_DNA"/>
</dbReference>
<reference evidence="1 2" key="1">
    <citation type="journal article" date="2019" name="Int. J. Syst. Evol. Microbiol.">
        <title>The Global Catalogue of Microorganisms (GCM) 10K type strain sequencing project: providing services to taxonomists for standard genome sequencing and annotation.</title>
        <authorList>
            <consortium name="The Broad Institute Genomics Platform"/>
            <consortium name="The Broad Institute Genome Sequencing Center for Infectious Disease"/>
            <person name="Wu L."/>
            <person name="Ma J."/>
        </authorList>
    </citation>
    <scope>NUCLEOTIDE SEQUENCE [LARGE SCALE GENOMIC DNA]</scope>
    <source>
        <strain evidence="1 2">JCM 7356</strain>
    </source>
</reference>
<organism evidence="1 2">
    <name type="scientific">Kitasatospora cystarginea</name>
    <dbReference type="NCBI Taxonomy" id="58350"/>
    <lineage>
        <taxon>Bacteria</taxon>
        <taxon>Bacillati</taxon>
        <taxon>Actinomycetota</taxon>
        <taxon>Actinomycetes</taxon>
        <taxon>Kitasatosporales</taxon>
        <taxon>Streptomycetaceae</taxon>
        <taxon>Kitasatospora</taxon>
    </lineage>
</organism>